<keyword evidence="2" id="KW-1185">Reference proteome</keyword>
<gene>
    <name evidence="1" type="ORF">MEDL_62603</name>
</gene>
<dbReference type="EMBL" id="CAJPWZ010003070">
    <property type="protein sequence ID" value="CAG2250937.1"/>
    <property type="molecule type" value="Genomic_DNA"/>
</dbReference>
<evidence type="ECO:0000313" key="2">
    <source>
        <dbReference type="Proteomes" id="UP000683360"/>
    </source>
</evidence>
<name>A0A8S3UZE6_MYTED</name>
<evidence type="ECO:0000313" key="1">
    <source>
        <dbReference type="EMBL" id="CAG2250937.1"/>
    </source>
</evidence>
<sequence>MANSIASLKRSGFKVVRTVFLDLTYTKGCNITATSLVRQEKFLKKLQTQLDENSEKVLKIMERIRDSLTSDLRIHLSLQVDSVSKVSSALEEPWKAFVPKEKLSTTTIDKVKVNPSLEFITADKPHRRIVIGVGSVESSFLIQAVPCISDFYHKDLPAVMVFIQYMTQLEGPMWKQIRGLGLAYGYSMYVKPEKNLLFYVLTKSSNIRMLIRKAKTLLWVTSMQPVTIEDLKRIGSTYIAPLFDSDKVRTAVCCNPSKVKETANDFKQFGVNLTVLDSLEEDFLSGL</sequence>
<accession>A0A8S3UZE6</accession>
<dbReference type="GO" id="GO:0046872">
    <property type="term" value="F:metal ion binding"/>
    <property type="evidence" value="ECO:0007669"/>
    <property type="project" value="InterPro"/>
</dbReference>
<reference evidence="1" key="1">
    <citation type="submission" date="2021-03" db="EMBL/GenBank/DDBJ databases">
        <authorList>
            <person name="Bekaert M."/>
        </authorList>
    </citation>
    <scope>NUCLEOTIDE SEQUENCE</scope>
</reference>
<dbReference type="PANTHER" id="PTHR43016">
    <property type="entry name" value="PRESEQUENCE PROTEASE"/>
    <property type="match status" value="1"/>
</dbReference>
<comment type="caution">
    <text evidence="1">The sequence shown here is derived from an EMBL/GenBank/DDBJ whole genome shotgun (WGS) entry which is preliminary data.</text>
</comment>
<dbReference type="Proteomes" id="UP000683360">
    <property type="component" value="Unassembled WGS sequence"/>
</dbReference>
<dbReference type="Gene3D" id="3.30.830.10">
    <property type="entry name" value="Metalloenzyme, LuxS/M16 peptidase-like"/>
    <property type="match status" value="2"/>
</dbReference>
<dbReference type="OrthoDB" id="4953at2759"/>
<protein>
    <submittedName>
        <fullName evidence="1">Uncharacterized protein</fullName>
    </submittedName>
</protein>
<dbReference type="InterPro" id="IPR011249">
    <property type="entry name" value="Metalloenz_LuxS/M16"/>
</dbReference>
<proteinExistence type="predicted"/>
<dbReference type="PANTHER" id="PTHR43016:SF16">
    <property type="entry name" value="METALLOPROTEASE, PUTATIVE (AFU_ORTHOLOGUE AFUA_4G07610)-RELATED"/>
    <property type="match status" value="1"/>
</dbReference>
<organism evidence="1 2">
    <name type="scientific">Mytilus edulis</name>
    <name type="common">Blue mussel</name>
    <dbReference type="NCBI Taxonomy" id="6550"/>
    <lineage>
        <taxon>Eukaryota</taxon>
        <taxon>Metazoa</taxon>
        <taxon>Spiralia</taxon>
        <taxon>Lophotrochozoa</taxon>
        <taxon>Mollusca</taxon>
        <taxon>Bivalvia</taxon>
        <taxon>Autobranchia</taxon>
        <taxon>Pteriomorphia</taxon>
        <taxon>Mytilida</taxon>
        <taxon>Mytiloidea</taxon>
        <taxon>Mytilidae</taxon>
        <taxon>Mytilinae</taxon>
        <taxon>Mytilus</taxon>
    </lineage>
</organism>
<dbReference type="SUPFAM" id="SSF63411">
    <property type="entry name" value="LuxS/MPP-like metallohydrolase"/>
    <property type="match status" value="1"/>
</dbReference>
<dbReference type="AlphaFoldDB" id="A0A8S3UZE6"/>